<proteinExistence type="inferred from homology"/>
<evidence type="ECO:0000256" key="4">
    <source>
        <dbReference type="SAM" id="Coils"/>
    </source>
</evidence>
<dbReference type="InterPro" id="IPR000641">
    <property type="entry name" value="CbxX/CfxQ"/>
</dbReference>
<dbReference type="PANTHER" id="PTHR43392">
    <property type="entry name" value="AAA-TYPE ATPASE FAMILY PROTEIN / ANKYRIN REPEAT FAMILY PROTEIN"/>
    <property type="match status" value="1"/>
</dbReference>
<keyword evidence="8" id="KW-1185">Reference proteome</keyword>
<dbReference type="GO" id="GO:0016887">
    <property type="term" value="F:ATP hydrolysis activity"/>
    <property type="evidence" value="ECO:0007669"/>
    <property type="project" value="InterPro"/>
</dbReference>
<evidence type="ECO:0000256" key="3">
    <source>
        <dbReference type="ARBA" id="ARBA00022840"/>
    </source>
</evidence>
<dbReference type="SUPFAM" id="SSF52540">
    <property type="entry name" value="P-loop containing nucleoside triphosphate hydrolases"/>
    <property type="match status" value="2"/>
</dbReference>
<dbReference type="CDD" id="cd00009">
    <property type="entry name" value="AAA"/>
    <property type="match status" value="2"/>
</dbReference>
<dbReference type="InterPro" id="IPR003593">
    <property type="entry name" value="AAA+_ATPase"/>
</dbReference>
<feature type="domain" description="AAA+ ATPase" evidence="6">
    <location>
        <begin position="774"/>
        <end position="913"/>
    </location>
</feature>
<dbReference type="PRINTS" id="PR00819">
    <property type="entry name" value="CBXCFQXSUPER"/>
</dbReference>
<dbReference type="EMBL" id="BDIP01000479">
    <property type="protein sequence ID" value="GIQ81727.1"/>
    <property type="molecule type" value="Genomic_DNA"/>
</dbReference>
<comment type="similarity">
    <text evidence="1">Belongs to the CbxX/CfxQ family.</text>
</comment>
<feature type="coiled-coil region" evidence="4">
    <location>
        <begin position="1097"/>
        <end position="1230"/>
    </location>
</feature>
<dbReference type="Proteomes" id="UP000265618">
    <property type="component" value="Unassembled WGS sequence"/>
</dbReference>
<dbReference type="OrthoDB" id="575at2759"/>
<dbReference type="Pfam" id="PF00004">
    <property type="entry name" value="AAA"/>
    <property type="match status" value="2"/>
</dbReference>
<dbReference type="Gene3D" id="1.10.8.60">
    <property type="match status" value="1"/>
</dbReference>
<dbReference type="AlphaFoldDB" id="A0A9K3CSQ2"/>
<dbReference type="GO" id="GO:0005524">
    <property type="term" value="F:ATP binding"/>
    <property type="evidence" value="ECO:0007669"/>
    <property type="project" value="UniProtKB-KW"/>
</dbReference>
<keyword evidence="4" id="KW-0175">Coiled coil</keyword>
<dbReference type="FunFam" id="3.40.50.300:FF:000216">
    <property type="entry name" value="Type VII secretion ATPase EccA"/>
    <property type="match status" value="2"/>
</dbReference>
<dbReference type="Gene3D" id="3.40.50.300">
    <property type="entry name" value="P-loop containing nucleotide triphosphate hydrolases"/>
    <property type="match status" value="2"/>
</dbReference>
<evidence type="ECO:0000313" key="8">
    <source>
        <dbReference type="Proteomes" id="UP000265618"/>
    </source>
</evidence>
<dbReference type="InterPro" id="IPR050773">
    <property type="entry name" value="CbxX/CfxQ_RuBisCO_ESX"/>
</dbReference>
<sequence>SPPSKGGVSKPFWSFLRDGSENDSDRVQLLKQRMSNIRRLKQSLSRPSSSLTDLAHTLGSASGVSRGARVYLRNELRQPIFQVPLVGAVAFGSDRELEYKSMPSSLRSALPHIVSGSFVELHRSLEAVGGDTTMGKLLEAMVVVLSGEGDETEDALAQWNAVSRLPLSSQCHPVVWTAVLWRVAGMAMSSFLQGAIKARRLPHGLRNALWLDVYASGLCAQLLSSRFPDQYQQGLLSGTQETEALLALSTQACEELRPGKALSAPATPKAKPNPDQLNRLEWHHMWSAVCDNILQHLVAEMENKIGKLVVVFAGYKQDIEKTLESISISYKQDIEKTLEKNQGLASRFNYNFLFEDYTDPQLLSILQGCIKAKSKISKGTFRMADIDEDGESKSARIAIRRIGCRRGSKGFGNARTVHKLVDTTLMRQRNRLMASNGSEDNFAITRDDILGKRVDDVIGQSKAYQQLQGMIGLKKVKKEVDALINLVRANAEREDKEEPYLDIALNRLFLGNPGTGKTTAAKLYGAILSDIGLLSKSEPPRLVKRADLVGDVVGGTATKTQDAIKAAQGGVLMIDEAYALLDVAQGTNDIYGKECIDTLVGEIDNKPGADICVIMAGYRDPMSAMFQKANEGLKSRFSFESAFEFEDFTDEELAKILAQKLRSSHIKSSLDTRMYAIKLLGQQRQQPSFGNARAVMNMVSTATVAAQKRLGLNTGGGITLIKEDFDSTETDEAVTQDPMVLFQDILGCQSLREQLKKLKNKIKWQRKMGQKVDVATTFRFVGNPGTGKTTVAKRMGMFFHALGVLATNEIKVTTAKDFEAPYVGQSAKKTTDLFDEALGKVLFIDEAYALNPKNSHFMKDVVNCMVDLLTREKYKGNMVVILAGYENDIVDLMTANPGLASRFPTTVSFTDLTAEEASTMLLAKLREEGGGDGLIVTDDVPPALPILFQAVIDADPESWSNGRDVVNIVAQLTDSLAGRLFDSAGFCGAGGDDDMRTLVLADFEGVFDRQCEERVKTARIKMANSRAQTPNIMMDPRYQTQDAPALEAPRVATRQQTKEAEAEPEVEEEPEQEEECECCHHDGPQREGGVSEEEYQQIQLERRLQEEQWAERRAEEERLEAQRQRLIEEERKRVEAERLARLAFEKAERERKAREEAERLALEAKLAEELRQRQEAERKRREAIERRRRLEEERRRLAAEAAIRAAQARQRELQRAREQEERNQQKLRDMGVCCAGFRWICQGGTRYRCSAGGHTVTL</sequence>
<evidence type="ECO:0000256" key="1">
    <source>
        <dbReference type="ARBA" id="ARBA00010378"/>
    </source>
</evidence>
<dbReference type="InterPro" id="IPR041627">
    <property type="entry name" value="AAA_lid_6"/>
</dbReference>
<organism evidence="7 8">
    <name type="scientific">Kipferlia bialata</name>
    <dbReference type="NCBI Taxonomy" id="797122"/>
    <lineage>
        <taxon>Eukaryota</taxon>
        <taxon>Metamonada</taxon>
        <taxon>Carpediemonas-like organisms</taxon>
        <taxon>Kipferlia</taxon>
    </lineage>
</organism>
<feature type="domain" description="AAA+ ATPase" evidence="6">
    <location>
        <begin position="504"/>
        <end position="647"/>
    </location>
</feature>
<protein>
    <submittedName>
        <fullName evidence="7">CbxX/CfqX family protein</fullName>
    </submittedName>
</protein>
<feature type="region of interest" description="Disordered" evidence="5">
    <location>
        <begin position="1052"/>
        <end position="1075"/>
    </location>
</feature>
<comment type="caution">
    <text evidence="7">The sequence shown here is derived from an EMBL/GenBank/DDBJ whole genome shotgun (WGS) entry which is preliminary data.</text>
</comment>
<evidence type="ECO:0000313" key="7">
    <source>
        <dbReference type="EMBL" id="GIQ81727.1"/>
    </source>
</evidence>
<feature type="non-terminal residue" evidence="7">
    <location>
        <position position="1"/>
    </location>
</feature>
<evidence type="ECO:0000256" key="5">
    <source>
        <dbReference type="SAM" id="MobiDB-lite"/>
    </source>
</evidence>
<gene>
    <name evidence="7" type="ORF">KIPB_002733</name>
</gene>
<reference evidence="7 8" key="1">
    <citation type="journal article" date="2018" name="PLoS ONE">
        <title>The draft genome of Kipferlia bialata reveals reductive genome evolution in fornicate parasites.</title>
        <authorList>
            <person name="Tanifuji G."/>
            <person name="Takabayashi S."/>
            <person name="Kume K."/>
            <person name="Takagi M."/>
            <person name="Nakayama T."/>
            <person name="Kamikawa R."/>
            <person name="Inagaki Y."/>
            <person name="Hashimoto T."/>
        </authorList>
    </citation>
    <scope>NUCLEOTIDE SEQUENCE [LARGE SCALE GENOMIC DNA]</scope>
    <source>
        <strain evidence="7">NY0173</strain>
    </source>
</reference>
<keyword evidence="2" id="KW-0547">Nucleotide-binding</keyword>
<dbReference type="PANTHER" id="PTHR43392:SF2">
    <property type="entry name" value="AAA-TYPE ATPASE FAMILY PROTEIN _ ANKYRIN REPEAT FAMILY PROTEIN"/>
    <property type="match status" value="1"/>
</dbReference>
<name>A0A9K3CSQ2_9EUKA</name>
<evidence type="ECO:0000259" key="6">
    <source>
        <dbReference type="SMART" id="SM00382"/>
    </source>
</evidence>
<dbReference type="InterPro" id="IPR003959">
    <property type="entry name" value="ATPase_AAA_core"/>
</dbReference>
<dbReference type="InterPro" id="IPR027417">
    <property type="entry name" value="P-loop_NTPase"/>
</dbReference>
<keyword evidence="3" id="KW-0067">ATP-binding</keyword>
<accession>A0A9K3CSQ2</accession>
<dbReference type="Pfam" id="PF17866">
    <property type="entry name" value="AAA_lid_6"/>
    <property type="match status" value="1"/>
</dbReference>
<dbReference type="SMART" id="SM00382">
    <property type="entry name" value="AAA"/>
    <property type="match status" value="2"/>
</dbReference>
<feature type="compositionally biased region" description="Acidic residues" evidence="5">
    <location>
        <begin position="1062"/>
        <end position="1075"/>
    </location>
</feature>
<evidence type="ECO:0000256" key="2">
    <source>
        <dbReference type="ARBA" id="ARBA00022741"/>
    </source>
</evidence>